<sequence>MSTHSRIGTVVATVVVLLVLSVAAGFAFIYSGIYNVSAASKDNPIIAWALHRTYEASLHRYGGKDSPPADLMSLDNIRAGARMYDSTCALCHGAPDRTLSPVGQGIQPSAPQLLAATRRNNPPLMFWVIKHGVNMTAMPSFGKTQSDDTIWKLAAFLYKGRGITKDQYDALKSAN</sequence>
<dbReference type="Pfam" id="PF13442">
    <property type="entry name" value="Cytochrome_CBB3"/>
    <property type="match status" value="1"/>
</dbReference>
<evidence type="ECO:0000259" key="6">
    <source>
        <dbReference type="PROSITE" id="PS51007"/>
    </source>
</evidence>
<evidence type="ECO:0000313" key="8">
    <source>
        <dbReference type="Proteomes" id="UP000295509"/>
    </source>
</evidence>
<protein>
    <submittedName>
        <fullName evidence="7">Cbb3-type cytochrome c oxidase subunit III</fullName>
    </submittedName>
</protein>
<evidence type="ECO:0000256" key="1">
    <source>
        <dbReference type="ARBA" id="ARBA00022617"/>
    </source>
</evidence>
<evidence type="ECO:0000256" key="4">
    <source>
        <dbReference type="PROSITE-ProRule" id="PRU00433"/>
    </source>
</evidence>
<dbReference type="Proteomes" id="UP000295509">
    <property type="component" value="Unassembled WGS sequence"/>
</dbReference>
<comment type="caution">
    <text evidence="7">The sequence shown here is derived from an EMBL/GenBank/DDBJ whole genome shotgun (WGS) entry which is preliminary data.</text>
</comment>
<keyword evidence="8" id="KW-1185">Reference proteome</keyword>
<dbReference type="RefSeq" id="WP_134191872.1">
    <property type="nucleotide sequence ID" value="NZ_JBHLUW010000046.1"/>
</dbReference>
<dbReference type="SUPFAM" id="SSF46626">
    <property type="entry name" value="Cytochrome c"/>
    <property type="match status" value="1"/>
</dbReference>
<dbReference type="AlphaFoldDB" id="A0A4R8LV00"/>
<evidence type="ECO:0000256" key="2">
    <source>
        <dbReference type="ARBA" id="ARBA00022723"/>
    </source>
</evidence>
<dbReference type="GO" id="GO:0046872">
    <property type="term" value="F:metal ion binding"/>
    <property type="evidence" value="ECO:0007669"/>
    <property type="project" value="UniProtKB-KW"/>
</dbReference>
<proteinExistence type="predicted"/>
<dbReference type="PROSITE" id="PS51007">
    <property type="entry name" value="CYTC"/>
    <property type="match status" value="1"/>
</dbReference>
<keyword evidence="5" id="KW-1133">Transmembrane helix</keyword>
<accession>A0A4R8LV00</accession>
<dbReference type="InterPro" id="IPR009056">
    <property type="entry name" value="Cyt_c-like_dom"/>
</dbReference>
<keyword evidence="1 4" id="KW-0349">Heme</keyword>
<name>A0A4R8LV00_9BURK</name>
<organism evidence="7 8">
    <name type="scientific">Paraburkholderia rhizosphaerae</name>
    <dbReference type="NCBI Taxonomy" id="480658"/>
    <lineage>
        <taxon>Bacteria</taxon>
        <taxon>Pseudomonadati</taxon>
        <taxon>Pseudomonadota</taxon>
        <taxon>Betaproteobacteria</taxon>
        <taxon>Burkholderiales</taxon>
        <taxon>Burkholderiaceae</taxon>
        <taxon>Paraburkholderia</taxon>
    </lineage>
</organism>
<keyword evidence="3 4" id="KW-0408">Iron</keyword>
<dbReference type="OrthoDB" id="9808312at2"/>
<dbReference type="EMBL" id="SORE01000007">
    <property type="protein sequence ID" value="TDY51534.1"/>
    <property type="molecule type" value="Genomic_DNA"/>
</dbReference>
<dbReference type="GO" id="GO:0020037">
    <property type="term" value="F:heme binding"/>
    <property type="evidence" value="ECO:0007669"/>
    <property type="project" value="InterPro"/>
</dbReference>
<dbReference type="Gene3D" id="1.10.760.10">
    <property type="entry name" value="Cytochrome c-like domain"/>
    <property type="match status" value="1"/>
</dbReference>
<evidence type="ECO:0000256" key="3">
    <source>
        <dbReference type="ARBA" id="ARBA00023004"/>
    </source>
</evidence>
<dbReference type="GO" id="GO:0009055">
    <property type="term" value="F:electron transfer activity"/>
    <property type="evidence" value="ECO:0007669"/>
    <property type="project" value="InterPro"/>
</dbReference>
<feature type="domain" description="Cytochrome c" evidence="6">
    <location>
        <begin position="75"/>
        <end position="161"/>
    </location>
</feature>
<dbReference type="InterPro" id="IPR036909">
    <property type="entry name" value="Cyt_c-like_dom_sf"/>
</dbReference>
<keyword evidence="5" id="KW-0812">Transmembrane</keyword>
<reference evidence="7 8" key="1">
    <citation type="submission" date="2019-03" db="EMBL/GenBank/DDBJ databases">
        <title>Genomic Encyclopedia of Type Strains, Phase III (KMG-III): the genomes of soil and plant-associated and newly described type strains.</title>
        <authorList>
            <person name="Whitman W."/>
        </authorList>
    </citation>
    <scope>NUCLEOTIDE SEQUENCE [LARGE SCALE GENOMIC DNA]</scope>
    <source>
        <strain evidence="7 8">LMG 29544</strain>
    </source>
</reference>
<evidence type="ECO:0000256" key="5">
    <source>
        <dbReference type="SAM" id="Phobius"/>
    </source>
</evidence>
<keyword evidence="2 4" id="KW-0479">Metal-binding</keyword>
<evidence type="ECO:0000313" key="7">
    <source>
        <dbReference type="EMBL" id="TDY51534.1"/>
    </source>
</evidence>
<feature type="transmembrane region" description="Helical" evidence="5">
    <location>
        <begin position="7"/>
        <end position="30"/>
    </location>
</feature>
<gene>
    <name evidence="7" type="ORF">BX592_107102</name>
</gene>
<keyword evidence="5" id="KW-0472">Membrane</keyword>